<protein>
    <submittedName>
        <fullName evidence="1">Uncharacterized protein</fullName>
    </submittedName>
</protein>
<dbReference type="AlphaFoldDB" id="A0AAE0YEJ5"/>
<organism evidence="1 2">
    <name type="scientific">Elysia crispata</name>
    <name type="common">lettuce slug</name>
    <dbReference type="NCBI Taxonomy" id="231223"/>
    <lineage>
        <taxon>Eukaryota</taxon>
        <taxon>Metazoa</taxon>
        <taxon>Spiralia</taxon>
        <taxon>Lophotrochozoa</taxon>
        <taxon>Mollusca</taxon>
        <taxon>Gastropoda</taxon>
        <taxon>Heterobranchia</taxon>
        <taxon>Euthyneura</taxon>
        <taxon>Panpulmonata</taxon>
        <taxon>Sacoglossa</taxon>
        <taxon>Placobranchoidea</taxon>
        <taxon>Plakobranchidae</taxon>
        <taxon>Elysia</taxon>
    </lineage>
</organism>
<keyword evidence="2" id="KW-1185">Reference proteome</keyword>
<evidence type="ECO:0000313" key="1">
    <source>
        <dbReference type="EMBL" id="KAK3741328.1"/>
    </source>
</evidence>
<sequence length="136" mass="15053">MILSKRDMLQINEGDRRGRTCCASATQWLHTQGEIIGQSPELVSSTLDHCRGKLNFVKVRHDLRSRALRCTSNEQLASRVSSAEYHPDRLSAPVATPHVLQGQAGRDTRTIGTRGVHSAARLTREVIPRVTGTARD</sequence>
<dbReference type="Proteomes" id="UP001283361">
    <property type="component" value="Unassembled WGS sequence"/>
</dbReference>
<proteinExistence type="predicted"/>
<comment type="caution">
    <text evidence="1">The sequence shown here is derived from an EMBL/GenBank/DDBJ whole genome shotgun (WGS) entry which is preliminary data.</text>
</comment>
<accession>A0AAE0YEJ5</accession>
<gene>
    <name evidence="1" type="ORF">RRG08_034373</name>
</gene>
<reference evidence="1" key="1">
    <citation type="journal article" date="2023" name="G3 (Bethesda)">
        <title>A reference genome for the long-term kleptoplast-retaining sea slug Elysia crispata morphotype clarki.</title>
        <authorList>
            <person name="Eastman K.E."/>
            <person name="Pendleton A.L."/>
            <person name="Shaikh M.A."/>
            <person name="Suttiyut T."/>
            <person name="Ogas R."/>
            <person name="Tomko P."/>
            <person name="Gavelis G."/>
            <person name="Widhalm J.R."/>
            <person name="Wisecaver J.H."/>
        </authorList>
    </citation>
    <scope>NUCLEOTIDE SEQUENCE</scope>
    <source>
        <strain evidence="1">ECLA1</strain>
    </source>
</reference>
<dbReference type="EMBL" id="JAWDGP010006429">
    <property type="protein sequence ID" value="KAK3741328.1"/>
    <property type="molecule type" value="Genomic_DNA"/>
</dbReference>
<name>A0AAE0YEJ5_9GAST</name>
<evidence type="ECO:0000313" key="2">
    <source>
        <dbReference type="Proteomes" id="UP001283361"/>
    </source>
</evidence>